<protein>
    <submittedName>
        <fullName evidence="2">Uncharacterized protein</fullName>
    </submittedName>
</protein>
<keyword evidence="1" id="KW-0812">Transmembrane</keyword>
<accession>A0A6H9FXB8</accession>
<feature type="transmembrane region" description="Helical" evidence="1">
    <location>
        <begin position="122"/>
        <end position="139"/>
    </location>
</feature>
<gene>
    <name evidence="2" type="ORF">NIES3804_12490</name>
</gene>
<evidence type="ECO:0000256" key="1">
    <source>
        <dbReference type="SAM" id="Phobius"/>
    </source>
</evidence>
<keyword evidence="1" id="KW-1133">Transmembrane helix</keyword>
<reference evidence="2 3" key="1">
    <citation type="submission" date="2019-02" db="EMBL/GenBank/DDBJ databases">
        <title>Draft genome sequence of Arthrospira platensis NIES-3804.</title>
        <authorList>
            <person name="Yamaguchi H."/>
            <person name="Suzuki S."/>
            <person name="Kawachi M."/>
        </authorList>
    </citation>
    <scope>NUCLEOTIDE SEQUENCE [LARGE SCALE GENOMIC DNA]</scope>
    <source>
        <strain evidence="2 3">NIES-3804</strain>
    </source>
</reference>
<feature type="transmembrane region" description="Helical" evidence="1">
    <location>
        <begin position="90"/>
        <end position="115"/>
    </location>
</feature>
<proteinExistence type="predicted"/>
<feature type="transmembrane region" description="Helical" evidence="1">
    <location>
        <begin position="50"/>
        <end position="70"/>
    </location>
</feature>
<sequence>MVFCSQVLTELDKFPFFSSFTHYLFLVDSQTAAATDLFSEIRKLLGEDRWPFILAAIIIGVAVETGSSYFSAFRIRHLFPDLKKDFLNTFVSLLFLKIVISILLYLFIQFIFSLLSSIEDNVYVGLIIALIFGFIISSLNPNLEQIDQVTGGFSLSTINPVSSLIKKLLELYQGFQISIIKPLDTKLLKKRTSLYNSIKPRFNCFQIVTLQEYIQELISRFTLKETQEKYQGRLNAIIGGNFSDENKKRERLIWLLFDIMEVTSEEINKIENHPDQSEILIRLGEIEQGNSRIN</sequence>
<name>A0A6H9FXB8_MICAE</name>
<dbReference type="EMBL" id="BJCI01000015">
    <property type="protein sequence ID" value="GCL49693.1"/>
    <property type="molecule type" value="Genomic_DNA"/>
</dbReference>
<dbReference type="AlphaFoldDB" id="A0A6H9FXB8"/>
<dbReference type="Proteomes" id="UP000435041">
    <property type="component" value="Unassembled WGS sequence"/>
</dbReference>
<keyword evidence="1" id="KW-0472">Membrane</keyword>
<dbReference type="RefSeq" id="WP_159292708.1">
    <property type="nucleotide sequence ID" value="NZ_BJCI01000015.1"/>
</dbReference>
<evidence type="ECO:0000313" key="3">
    <source>
        <dbReference type="Proteomes" id="UP000435041"/>
    </source>
</evidence>
<comment type="caution">
    <text evidence="2">The sequence shown here is derived from an EMBL/GenBank/DDBJ whole genome shotgun (WGS) entry which is preliminary data.</text>
</comment>
<evidence type="ECO:0000313" key="2">
    <source>
        <dbReference type="EMBL" id="GCL49693.1"/>
    </source>
</evidence>
<organism evidence="2 3">
    <name type="scientific">Microcystis aeruginosa NIES-3804</name>
    <dbReference type="NCBI Taxonomy" id="2517783"/>
    <lineage>
        <taxon>Bacteria</taxon>
        <taxon>Bacillati</taxon>
        <taxon>Cyanobacteriota</taxon>
        <taxon>Cyanophyceae</taxon>
        <taxon>Oscillatoriophycideae</taxon>
        <taxon>Chroococcales</taxon>
        <taxon>Microcystaceae</taxon>
        <taxon>Microcystis</taxon>
    </lineage>
</organism>